<sequence length="632" mass="71373">MEMEQFSIQVAVKINLLFNNLVLFGAEHPSLMKAATEVAELINSSDVSETVTLLKNGESFYINRVCVDSHLNTKRTIQQFTKCHIESLSFCRGVTAKQVAYFGKLYQTAVLEGQEANHLITLLEQAHISSMLINYVTLQEVRADQAVVEEGASQGIDDAELEKQFILGANSLFTQVNTVPNSASEPPLSSQEEDSAFSHIVEMSARKQQEEQAISGINTLKDEPLTPQEKQTLQTMAQLLRDEYRSGSNTPQQVAFLLKRLTSSATEVKRLVPFLKNELSQDDISPTFYASVLEHIESHTRGEQGAEELFKTAEEFGVDRDELAQAIAQNPEESLKLLVQSAELDSMTNSEHLSEYIANIIEAAGEKMVAQEVSPKDGPGSLDTVVSTIENRLLGQLKNDIHDTKLYSSVAEKMKKRYPETLRKMREEWLVSTISQTDSMSVEDLSEKLLMVLDKTQDVERYKKGIATYAQKWNMSVEEVEKALQKVGAQSKPSAMSQQPDLLSPRLTIFFIKRYIDEYQRYAHPFSIIAVSDHAEVVSAQQLVEELRDRLRTLDILGRIMVRNKEITLFILPMTDSRSLYTVYERIKSEALRGKTYIVSSISCDAEQVEQNIEYEMLMKQLLRDHLSSKET</sequence>
<comment type="caution">
    <text evidence="1">The sequence shown here is derived from an EMBL/GenBank/DDBJ whole genome shotgun (WGS) entry which is preliminary data.</text>
</comment>
<dbReference type="AlphaFoldDB" id="U7DAB3"/>
<dbReference type="EMBL" id="ASJR01000001">
    <property type="protein sequence ID" value="ERP39339.1"/>
    <property type="molecule type" value="Genomic_DNA"/>
</dbReference>
<evidence type="ECO:0000313" key="1">
    <source>
        <dbReference type="EMBL" id="ERP39339.1"/>
    </source>
</evidence>
<reference evidence="1 2" key="1">
    <citation type="journal article" date="2013" name="Environ. Microbiol.">
        <title>Genome analysis of Chitinivibrio alkaliphilus gen. nov., sp. nov., a novel extremely haloalkaliphilic anaerobic chitinolytic bacterium from the candidate phylum Termite Group 3.</title>
        <authorList>
            <person name="Sorokin D.Y."/>
            <person name="Gumerov V.M."/>
            <person name="Rakitin A.L."/>
            <person name="Beletsky A.V."/>
            <person name="Damste J.S."/>
            <person name="Muyzer G."/>
            <person name="Mardanov A.V."/>
            <person name="Ravin N.V."/>
        </authorList>
    </citation>
    <scope>NUCLEOTIDE SEQUENCE [LARGE SCALE GENOMIC DNA]</scope>
    <source>
        <strain evidence="1 2">ACht1</strain>
    </source>
</reference>
<dbReference type="STRING" id="1313304.CALK_0136"/>
<dbReference type="RefSeq" id="WP_022635699.1">
    <property type="nucleotide sequence ID" value="NZ_ASJR01000001.1"/>
</dbReference>
<accession>U7DAB3</accession>
<gene>
    <name evidence="1" type="ORF">CALK_0136</name>
</gene>
<keyword evidence="2" id="KW-1185">Reference proteome</keyword>
<proteinExistence type="predicted"/>
<dbReference type="eggNOG" id="ENOG502ZMJ6">
    <property type="taxonomic scope" value="Bacteria"/>
</dbReference>
<evidence type="ECO:0000313" key="2">
    <source>
        <dbReference type="Proteomes" id="UP000017148"/>
    </source>
</evidence>
<dbReference type="OrthoDB" id="5409629at2"/>
<name>U7DAB3_9BACT</name>
<dbReference type="Proteomes" id="UP000017148">
    <property type="component" value="Unassembled WGS sequence"/>
</dbReference>
<protein>
    <submittedName>
        <fullName evidence="1">Uncharacterized protein</fullName>
    </submittedName>
</protein>
<organism evidence="1 2">
    <name type="scientific">Chitinivibrio alkaliphilus ACht1</name>
    <dbReference type="NCBI Taxonomy" id="1313304"/>
    <lineage>
        <taxon>Bacteria</taxon>
        <taxon>Pseudomonadati</taxon>
        <taxon>Fibrobacterota</taxon>
        <taxon>Chitinivibrionia</taxon>
        <taxon>Chitinivibrionales</taxon>
        <taxon>Chitinivibrionaceae</taxon>
        <taxon>Chitinivibrio</taxon>
    </lineage>
</organism>